<dbReference type="EMBL" id="CAJNDS010002716">
    <property type="protein sequence ID" value="CAE7571863.1"/>
    <property type="molecule type" value="Genomic_DNA"/>
</dbReference>
<feature type="chain" id="PRO_5033058330" evidence="6">
    <location>
        <begin position="31"/>
        <end position="1606"/>
    </location>
</feature>
<feature type="domain" description="EF-hand" evidence="7">
    <location>
        <begin position="252"/>
        <end position="287"/>
    </location>
</feature>
<proteinExistence type="inferred from homology"/>
<reference evidence="8" key="1">
    <citation type="submission" date="2021-02" db="EMBL/GenBank/DDBJ databases">
        <authorList>
            <person name="Dougan E. K."/>
            <person name="Rhodes N."/>
            <person name="Thang M."/>
            <person name="Chan C."/>
        </authorList>
    </citation>
    <scope>NUCLEOTIDE SEQUENCE</scope>
</reference>
<dbReference type="GO" id="GO:0005544">
    <property type="term" value="F:calcium-dependent phospholipid binding"/>
    <property type="evidence" value="ECO:0007669"/>
    <property type="project" value="InterPro"/>
</dbReference>
<evidence type="ECO:0000256" key="3">
    <source>
        <dbReference type="ARBA" id="ARBA00022837"/>
    </source>
</evidence>
<dbReference type="GO" id="GO:0001786">
    <property type="term" value="F:phosphatidylserine binding"/>
    <property type="evidence" value="ECO:0007669"/>
    <property type="project" value="TreeGrafter"/>
</dbReference>
<evidence type="ECO:0000313" key="8">
    <source>
        <dbReference type="EMBL" id="CAE7571863.1"/>
    </source>
</evidence>
<dbReference type="Gene3D" id="1.10.220.10">
    <property type="entry name" value="Annexin"/>
    <property type="match status" value="10"/>
</dbReference>
<dbReference type="PRINTS" id="PR00196">
    <property type="entry name" value="ANNEXIN"/>
</dbReference>
<dbReference type="OrthoDB" id="203097at2759"/>
<evidence type="ECO:0000256" key="4">
    <source>
        <dbReference type="ARBA" id="ARBA00023216"/>
    </source>
</evidence>
<dbReference type="CDD" id="cd00051">
    <property type="entry name" value="EFh"/>
    <property type="match status" value="1"/>
</dbReference>
<keyword evidence="6" id="KW-0732">Signal</keyword>
<comment type="caution">
    <text evidence="8">The sequence shown here is derived from an EMBL/GenBank/DDBJ whole genome shotgun (WGS) entry which is preliminary data.</text>
</comment>
<accession>A0A812UMD9</accession>
<comment type="similarity">
    <text evidence="1">Belongs to the annexin family.</text>
</comment>
<keyword evidence="3" id="KW-0106">Calcium</keyword>
<dbReference type="PROSITE" id="PS50222">
    <property type="entry name" value="EF_HAND_2"/>
    <property type="match status" value="2"/>
</dbReference>
<evidence type="ECO:0000256" key="1">
    <source>
        <dbReference type="ARBA" id="ARBA00007831"/>
    </source>
</evidence>
<dbReference type="SUPFAM" id="SSF47473">
    <property type="entry name" value="EF-hand"/>
    <property type="match status" value="1"/>
</dbReference>
<dbReference type="FunFam" id="1.10.220.10:FF:000005">
    <property type="entry name" value="Annexin"/>
    <property type="match status" value="1"/>
</dbReference>
<dbReference type="Pfam" id="PF00191">
    <property type="entry name" value="Annexin"/>
    <property type="match status" value="9"/>
</dbReference>
<dbReference type="Proteomes" id="UP000604046">
    <property type="component" value="Unassembled WGS sequence"/>
</dbReference>
<organism evidence="8 9">
    <name type="scientific">Symbiodinium natans</name>
    <dbReference type="NCBI Taxonomy" id="878477"/>
    <lineage>
        <taxon>Eukaryota</taxon>
        <taxon>Sar</taxon>
        <taxon>Alveolata</taxon>
        <taxon>Dinophyceae</taxon>
        <taxon>Suessiales</taxon>
        <taxon>Symbiodiniaceae</taxon>
        <taxon>Symbiodinium</taxon>
    </lineage>
</organism>
<keyword evidence="9" id="KW-1185">Reference proteome</keyword>
<dbReference type="GO" id="GO:0005737">
    <property type="term" value="C:cytoplasm"/>
    <property type="evidence" value="ECO:0007669"/>
    <property type="project" value="TreeGrafter"/>
</dbReference>
<dbReference type="InterPro" id="IPR018502">
    <property type="entry name" value="Annexin_repeat"/>
</dbReference>
<dbReference type="InterPro" id="IPR002048">
    <property type="entry name" value="EF_hand_dom"/>
</dbReference>
<dbReference type="PROSITE" id="PS51897">
    <property type="entry name" value="ANNEXIN_2"/>
    <property type="match status" value="7"/>
</dbReference>
<evidence type="ECO:0000256" key="6">
    <source>
        <dbReference type="SAM" id="SignalP"/>
    </source>
</evidence>
<dbReference type="InterPro" id="IPR018247">
    <property type="entry name" value="EF_Hand_1_Ca_BS"/>
</dbReference>
<name>A0A812UMD9_9DINO</name>
<dbReference type="PANTHER" id="PTHR10502:SF102">
    <property type="entry name" value="ANNEXIN B11"/>
    <property type="match status" value="1"/>
</dbReference>
<dbReference type="PROSITE" id="PS00018">
    <property type="entry name" value="EF_HAND_1"/>
    <property type="match status" value="2"/>
</dbReference>
<feature type="region of interest" description="Disordered" evidence="5">
    <location>
        <begin position="1545"/>
        <end position="1564"/>
    </location>
</feature>
<dbReference type="GO" id="GO:0005886">
    <property type="term" value="C:plasma membrane"/>
    <property type="evidence" value="ECO:0007669"/>
    <property type="project" value="TreeGrafter"/>
</dbReference>
<dbReference type="Gene3D" id="1.10.238.10">
    <property type="entry name" value="EF-hand"/>
    <property type="match status" value="1"/>
</dbReference>
<feature type="domain" description="EF-hand" evidence="7">
    <location>
        <begin position="1384"/>
        <end position="1419"/>
    </location>
</feature>
<dbReference type="SMART" id="SM00335">
    <property type="entry name" value="ANX"/>
    <property type="match status" value="9"/>
</dbReference>
<gene>
    <name evidence="8" type="primary">ANXA6</name>
    <name evidence="8" type="ORF">SNAT2548_LOCUS32588</name>
</gene>
<dbReference type="InterPro" id="IPR011992">
    <property type="entry name" value="EF-hand-dom_pair"/>
</dbReference>
<protein>
    <submittedName>
        <fullName evidence="8">ANXA6 protein</fullName>
    </submittedName>
</protein>
<keyword evidence="4" id="KW-0041">Annexin</keyword>
<dbReference type="Pfam" id="PF13499">
    <property type="entry name" value="EF-hand_7"/>
    <property type="match status" value="1"/>
</dbReference>
<feature type="signal peptide" evidence="6">
    <location>
        <begin position="1"/>
        <end position="30"/>
    </location>
</feature>
<dbReference type="GO" id="GO:0012506">
    <property type="term" value="C:vesicle membrane"/>
    <property type="evidence" value="ECO:0007669"/>
    <property type="project" value="TreeGrafter"/>
</dbReference>
<dbReference type="GO" id="GO:0005509">
    <property type="term" value="F:calcium ion binding"/>
    <property type="evidence" value="ECO:0007669"/>
    <property type="project" value="InterPro"/>
</dbReference>
<keyword evidence="2" id="KW-0677">Repeat</keyword>
<dbReference type="InterPro" id="IPR037104">
    <property type="entry name" value="Annexin_sf"/>
</dbReference>
<evidence type="ECO:0000313" key="9">
    <source>
        <dbReference type="Proteomes" id="UP000604046"/>
    </source>
</evidence>
<evidence type="ECO:0000256" key="2">
    <source>
        <dbReference type="ARBA" id="ARBA00022737"/>
    </source>
</evidence>
<dbReference type="PANTHER" id="PTHR10502">
    <property type="entry name" value="ANNEXIN"/>
    <property type="match status" value="1"/>
</dbReference>
<dbReference type="InterPro" id="IPR001464">
    <property type="entry name" value="Annexin"/>
</dbReference>
<sequence>MGCGASSVLGPVLSWLLAANSVGSVGFVASKDPPYVPHQAPEDPKANVGAKHEEVKVSGGAGFTVAQQAFRTREGDPVRPKGPGFLPFVRFDTAAVPPQIKGGDHIYLVFTYSEAAIEGKEDGTVAAEDKELKGSCIFRVWRKDGTNAVCQDGDDIFFEHVDTGKYLEGATDTKPLCLADKDENSSGQLFGFFKQGRPMEMRHRDTVYLQTWLHNYVEYRYFEDSNLYAKRWQRREPQTLTVLKKAVLDSSTTEVARKFQFQAFDLDGNGTISKSEIDMMVTLVRGAEPSVEEIEEIMVKADPAHTGNIPFQTFAAWADGGGMSEEELNHAEVLGTIDGMTVQGMVGQYAENLKAGSVSERIVEKAAAESDGWFFSGNWKNCMKALLEPEVDLWVRCLNDAMKGWGTDENSLTALVCTIPERLRIPIFLKYYETVGKGLLEHIESETSFSYKKVMTWQAMAPEDCRAKILNKAMVGLGTAEDQLIRVICQLNFGERREVKEAYQRMYNRDLLEHIKSETSGDFQKALLVMLEAEEAAFDLEADCAAMKEAMEGWGTDEMTLTRMICNKTSKQMEDVNAKFKELYDRDLLEWVKSETSGYYKEVHRGEEGNKETQSNASSARGHLEASPALLCLALPWSASRLPRFVLFFPESALPLPGFALHKALLCLAQNTLLAPLRLIGCIRHPMKQLAHSVRDCMKGWGTDDEGLITCLVHLEDFKKAALIKEYKAEFGRDIFADIKADTSGAYEKALCDLVKPAPQVWAESLTSAMKGLGTADALLINFMVLAKDDMMEVRTHFHKQNGKMLEDWIESETSGDYKNTLLMLAGRNSEETISIAPVYWAQRCKDALFNVDTVKEVLVSMPATAIKRHTQLYEAVYGASLKEEVEKKCNEKGTFFFFTNWWKHAMMSLLYMPVELYVKGLWDAMHGWGTDEYTLTGLVCTLPENLYDEIHNLYEKTHQRKLVNHIESETSFNYKKVLKFQAMPWAESRATALHGAMAGWGTSEDQLVRIVICSTFKEREVIKQTYKKMFNRDLIQHIESETSGNLKNILVAVLKCTHPKASVDYDKDCENLKKAMDGIGTNEKAIIQIVAGKTPQQIETLKEKFQEKFGEDLFARIDNETWDWGMSMFMTPNFRACMLGLMRSPSERLACAVRDCIVGWGTDDTGLITLLVHLSERQRRDLVEKYKEIKNGGDLYKAIEGDTSGDYKRALLALVKPPCQVWAEALLSSMKGLGTSDNLLINWMCIAKERMDEVRTHFTELDARGLPAWISNECGDSDYKELSGVKDTLIRLANRRCERFAGQEVGLSIAPPQTKEILKFTTTFNKLCKLRREKGDNVIPGEEDQQAMGNAFLYYGSLSSCAPNLDIPGLWDLTNACGFPPGDDGPDLVATFHEWDVSGTGEITWNDFVREMTTRINDPGHYNADPLPETIDMISIPDKPLGDGYKSHINNFNASDAGYEEYDGDAGAPPAPAPPAVDMYAAFTDGSWKDLLAGVQPECDGEGLPREVVGKLEKGEEGWEGKWEVGGDEVSAWRRVDWESQKMRPSGEAEWNGWEGEGGRGSGSINNGMLSSFALEKVIDHLCSVGHEGFAGQAEAKEQACKAAL</sequence>
<dbReference type="SUPFAM" id="SSF47874">
    <property type="entry name" value="Annexin"/>
    <property type="match status" value="5"/>
</dbReference>
<evidence type="ECO:0000259" key="7">
    <source>
        <dbReference type="PROSITE" id="PS50222"/>
    </source>
</evidence>
<dbReference type="GO" id="GO:0005634">
    <property type="term" value="C:nucleus"/>
    <property type="evidence" value="ECO:0007669"/>
    <property type="project" value="TreeGrafter"/>
</dbReference>
<evidence type="ECO:0000256" key="5">
    <source>
        <dbReference type="SAM" id="MobiDB-lite"/>
    </source>
</evidence>